<feature type="transmembrane region" description="Helical" evidence="5">
    <location>
        <begin position="163"/>
        <end position="189"/>
    </location>
</feature>
<keyword evidence="3 5" id="KW-1133">Transmembrane helix</keyword>
<proteinExistence type="inferred from homology"/>
<feature type="transmembrane region" description="Helical" evidence="5">
    <location>
        <begin position="127"/>
        <end position="151"/>
    </location>
</feature>
<evidence type="ECO:0000256" key="1">
    <source>
        <dbReference type="ARBA" id="ARBA00004141"/>
    </source>
</evidence>
<keyword evidence="4 5" id="KW-0472">Membrane</keyword>
<dbReference type="Proteomes" id="UP001321582">
    <property type="component" value="Plasmid pHIC"/>
</dbReference>
<keyword evidence="8" id="KW-1185">Reference proteome</keyword>
<feature type="transmembrane region" description="Helical" evidence="5">
    <location>
        <begin position="210"/>
        <end position="236"/>
    </location>
</feature>
<gene>
    <name evidence="7" type="ORF">HLVA_22030</name>
</gene>
<dbReference type="InterPro" id="IPR035906">
    <property type="entry name" value="MetI-like_sf"/>
</dbReference>
<keyword evidence="5" id="KW-0813">Transport</keyword>
<feature type="transmembrane region" description="Helical" evidence="5">
    <location>
        <begin position="405"/>
        <end position="424"/>
    </location>
</feature>
<feature type="transmembrane region" description="Helical" evidence="5">
    <location>
        <begin position="93"/>
        <end position="115"/>
    </location>
</feature>
<feature type="transmembrane region" description="Helical" evidence="5">
    <location>
        <begin position="430"/>
        <end position="446"/>
    </location>
</feature>
<dbReference type="RefSeq" id="WP_307905502.1">
    <property type="nucleotide sequence ID" value="NZ_AP027060.1"/>
</dbReference>
<keyword evidence="2 5" id="KW-0812">Transmembrane</keyword>
<dbReference type="AlphaFoldDB" id="A0AAU9D6M8"/>
<dbReference type="Pfam" id="PF00528">
    <property type="entry name" value="BPD_transp_1"/>
    <property type="match status" value="2"/>
</dbReference>
<dbReference type="PANTHER" id="PTHR43496:SF1">
    <property type="entry name" value="POLYGALACTURONAN_RHAMNOGALACTURONAN TRANSPORT SYSTEM PERMEASE PROTEIN YTEP"/>
    <property type="match status" value="1"/>
</dbReference>
<dbReference type="GO" id="GO:0005886">
    <property type="term" value="C:plasma membrane"/>
    <property type="evidence" value="ECO:0007669"/>
    <property type="project" value="UniProtKB-SubCell"/>
</dbReference>
<evidence type="ECO:0000313" key="8">
    <source>
        <dbReference type="Proteomes" id="UP001321582"/>
    </source>
</evidence>
<sequence>MVEKTINLKKKRENNFSLKIKNEIINIRKIYDDPVLMITIIFSLLVVGFFILLPLFNILKSSLLQNGKLTLYHYKDVLNQANSLQVIWNTVKLGMVTGTLATGIGFLFAYVITYIDVPGKKIFDSIAILPIISPPFVIALSAILLFGRIGLITHGIFGIENEIYGFTGLVLVQTLTFFPVAYLMLVGLLEKIDPSVEEAARDLGASRWQVFKTITLPLMVPGLANAFLIVFIQAIADFGNPMVIGGNYTTAAVQIYLQGIGSFDMGAATALSIILLSLSVGIFAFQKYYISKRSYVTVTGKVSKAREKITGKKITYSMTAILFIITLIVGMMYALIPIVAFVKLWGVNYSLSLSHFKYVFALGLKPILDTTYLALIATPITGIIAMIIGFLIVRKKFIGKNFIEFMTMVALAIPGTIIGLGYVITYNKKPLVLTGTAMIILIAFIIRNMPVGIRSAIAALQQIDPSIEEAASVLGANSHKVFTSITLPMIKPAFFSGLIYAFVRSMTLISTIIFLISARYNLLTPAIMSQIDLGRLGVASAYCTILVIIVSVFIMIMKLLFKKIGIDEISEV</sequence>
<accession>A0AAU9D6M8</accession>
<keyword evidence="7" id="KW-0614">Plasmid</keyword>
<feature type="transmembrane region" description="Helical" evidence="5">
    <location>
        <begin position="265"/>
        <end position="285"/>
    </location>
</feature>
<protein>
    <submittedName>
        <fullName evidence="7">Iron ABC transporter permease</fullName>
    </submittedName>
</protein>
<dbReference type="SUPFAM" id="SSF161098">
    <property type="entry name" value="MetI-like"/>
    <property type="match status" value="2"/>
</dbReference>
<feature type="domain" description="ABC transmembrane type-1" evidence="6">
    <location>
        <begin position="87"/>
        <end position="284"/>
    </location>
</feature>
<dbReference type="EMBL" id="AP027060">
    <property type="protein sequence ID" value="BDU51634.1"/>
    <property type="molecule type" value="Genomic_DNA"/>
</dbReference>
<evidence type="ECO:0000256" key="2">
    <source>
        <dbReference type="ARBA" id="ARBA00022692"/>
    </source>
</evidence>
<name>A0AAU9D6M8_9FUSO</name>
<dbReference type="GO" id="GO:0055085">
    <property type="term" value="P:transmembrane transport"/>
    <property type="evidence" value="ECO:0007669"/>
    <property type="project" value="InterPro"/>
</dbReference>
<dbReference type="Gene3D" id="1.10.3720.10">
    <property type="entry name" value="MetI-like"/>
    <property type="match status" value="2"/>
</dbReference>
<comment type="similarity">
    <text evidence="5">Belongs to the binding-protein-dependent transport system permease family.</text>
</comment>
<evidence type="ECO:0000256" key="3">
    <source>
        <dbReference type="ARBA" id="ARBA00022989"/>
    </source>
</evidence>
<feature type="domain" description="ABC transmembrane type-1" evidence="6">
    <location>
        <begin position="367"/>
        <end position="557"/>
    </location>
</feature>
<evidence type="ECO:0000313" key="7">
    <source>
        <dbReference type="EMBL" id="BDU51634.1"/>
    </source>
</evidence>
<dbReference type="PROSITE" id="PS50928">
    <property type="entry name" value="ABC_TM1"/>
    <property type="match status" value="2"/>
</dbReference>
<dbReference type="InterPro" id="IPR000515">
    <property type="entry name" value="MetI-like"/>
</dbReference>
<comment type="subcellular location">
    <subcellularLocation>
        <location evidence="5">Cell membrane</location>
        <topology evidence="5">Multi-pass membrane protein</topology>
    </subcellularLocation>
    <subcellularLocation>
        <location evidence="1">Membrane</location>
        <topology evidence="1">Multi-pass membrane protein</topology>
    </subcellularLocation>
</comment>
<dbReference type="KEGG" id="haby:HLVA_22030"/>
<dbReference type="PANTHER" id="PTHR43496">
    <property type="entry name" value="PROTEIN LPLB"/>
    <property type="match status" value="1"/>
</dbReference>
<feature type="transmembrane region" description="Helical" evidence="5">
    <location>
        <begin position="536"/>
        <end position="561"/>
    </location>
</feature>
<dbReference type="CDD" id="cd06261">
    <property type="entry name" value="TM_PBP2"/>
    <property type="match status" value="2"/>
</dbReference>
<feature type="transmembrane region" description="Helical" evidence="5">
    <location>
        <begin position="372"/>
        <end position="393"/>
    </location>
</feature>
<feature type="transmembrane region" description="Helical" evidence="5">
    <location>
        <begin position="493"/>
        <end position="516"/>
    </location>
</feature>
<feature type="transmembrane region" description="Helical" evidence="5">
    <location>
        <begin position="314"/>
        <end position="342"/>
    </location>
</feature>
<reference evidence="7 8" key="1">
    <citation type="submission" date="2022-11" db="EMBL/GenBank/DDBJ databases">
        <title>Haliovirga abyssi gen. nov., sp. nov., a mesophilic fermentative bacterium isolated from the Iheya North hydrothermal field and the proposal of Haliovirgaceae fam. nov.</title>
        <authorList>
            <person name="Miyazaki U."/>
            <person name="Tame A."/>
            <person name="Miyazaki J."/>
            <person name="Takai K."/>
            <person name="Sawayama S."/>
            <person name="Kitajima M."/>
            <person name="Okamoto A."/>
            <person name="Nakagawa S."/>
        </authorList>
    </citation>
    <scope>NUCLEOTIDE SEQUENCE [LARGE SCALE GENOMIC DNA]</scope>
    <source>
        <strain evidence="7 8">IC12</strain>
        <plasmid evidence="7 8">pHIC</plasmid>
    </source>
</reference>
<evidence type="ECO:0000259" key="6">
    <source>
        <dbReference type="PROSITE" id="PS50928"/>
    </source>
</evidence>
<feature type="transmembrane region" description="Helical" evidence="5">
    <location>
        <begin position="35"/>
        <end position="56"/>
    </location>
</feature>
<evidence type="ECO:0000256" key="4">
    <source>
        <dbReference type="ARBA" id="ARBA00023136"/>
    </source>
</evidence>
<geneLocation type="plasmid" evidence="7 8">
    <name>pHIC</name>
</geneLocation>
<organism evidence="7 8">
    <name type="scientific">Haliovirga abyssi</name>
    <dbReference type="NCBI Taxonomy" id="2996794"/>
    <lineage>
        <taxon>Bacteria</taxon>
        <taxon>Fusobacteriati</taxon>
        <taxon>Fusobacteriota</taxon>
        <taxon>Fusobacteriia</taxon>
        <taxon>Fusobacteriales</taxon>
        <taxon>Haliovirgaceae</taxon>
        <taxon>Haliovirga</taxon>
    </lineage>
</organism>
<evidence type="ECO:0000256" key="5">
    <source>
        <dbReference type="RuleBase" id="RU363032"/>
    </source>
</evidence>